<protein>
    <submittedName>
        <fullName evidence="2">Uncharacterized protein</fullName>
    </submittedName>
</protein>
<name>A0ABR0EH66_ZASCE</name>
<organism evidence="2 3">
    <name type="scientific">Zasmidium cellare</name>
    <name type="common">Wine cellar mold</name>
    <name type="synonym">Racodium cellare</name>
    <dbReference type="NCBI Taxonomy" id="395010"/>
    <lineage>
        <taxon>Eukaryota</taxon>
        <taxon>Fungi</taxon>
        <taxon>Dikarya</taxon>
        <taxon>Ascomycota</taxon>
        <taxon>Pezizomycotina</taxon>
        <taxon>Dothideomycetes</taxon>
        <taxon>Dothideomycetidae</taxon>
        <taxon>Mycosphaerellales</taxon>
        <taxon>Mycosphaerellaceae</taxon>
        <taxon>Zasmidium</taxon>
    </lineage>
</organism>
<evidence type="ECO:0000256" key="1">
    <source>
        <dbReference type="SAM" id="MobiDB-lite"/>
    </source>
</evidence>
<keyword evidence="3" id="KW-1185">Reference proteome</keyword>
<sequence length="331" mass="37274">MARGRTDRPPIKCAKGKIFDTEHHRALRIIFKETKIATAAESDGRLARKNVERLIKHTFPDLPKKHRYGHYYDRWIGRFKEKRPEEWWEIDRPNARNKDPYTRAELAEFNRIREMIVQAAEELDIEIPWHAEGEIGEEEGLADEDVDSGEADVDGEDEVDGEGGEAGRDLVEEEGGEEDVSRDGDLPSADSDELMAPNTQQDAPSEVSPRGMAKNSPAKLTTAHSITSTAKKAYWEPEEPKNITRDTSIDSRNAQLVPARLASMDNDLDIMDWDLSQTEAVDPFLGFTEQPDAQTTGVSSEYANIMARLWDPFEPYVRNGGEASHSVLGRP</sequence>
<feature type="compositionally biased region" description="Acidic residues" evidence="1">
    <location>
        <begin position="136"/>
        <end position="163"/>
    </location>
</feature>
<gene>
    <name evidence="2" type="ORF">PRZ48_008809</name>
</gene>
<feature type="compositionally biased region" description="Basic and acidic residues" evidence="1">
    <location>
        <begin position="233"/>
        <end position="245"/>
    </location>
</feature>
<evidence type="ECO:0000313" key="3">
    <source>
        <dbReference type="Proteomes" id="UP001305779"/>
    </source>
</evidence>
<dbReference type="EMBL" id="JAXOVC010000006">
    <property type="protein sequence ID" value="KAK4500620.1"/>
    <property type="molecule type" value="Genomic_DNA"/>
</dbReference>
<proteinExistence type="predicted"/>
<feature type="compositionally biased region" description="Polar residues" evidence="1">
    <location>
        <begin position="218"/>
        <end position="230"/>
    </location>
</feature>
<reference evidence="2 3" key="1">
    <citation type="journal article" date="2023" name="G3 (Bethesda)">
        <title>A chromosome-level genome assembly of Zasmidium syzygii isolated from banana leaves.</title>
        <authorList>
            <person name="van Westerhoven A.C."/>
            <person name="Mehrabi R."/>
            <person name="Talebi R."/>
            <person name="Steentjes M.B.F."/>
            <person name="Corcolon B."/>
            <person name="Chong P.A."/>
            <person name="Kema G.H.J."/>
            <person name="Seidl M.F."/>
        </authorList>
    </citation>
    <scope>NUCLEOTIDE SEQUENCE [LARGE SCALE GENOMIC DNA]</scope>
    <source>
        <strain evidence="2 3">P124</strain>
    </source>
</reference>
<comment type="caution">
    <text evidence="2">The sequence shown here is derived from an EMBL/GenBank/DDBJ whole genome shotgun (WGS) entry which is preliminary data.</text>
</comment>
<evidence type="ECO:0000313" key="2">
    <source>
        <dbReference type="EMBL" id="KAK4500620.1"/>
    </source>
</evidence>
<accession>A0ABR0EH66</accession>
<dbReference type="Proteomes" id="UP001305779">
    <property type="component" value="Unassembled WGS sequence"/>
</dbReference>
<feature type="region of interest" description="Disordered" evidence="1">
    <location>
        <begin position="136"/>
        <end position="245"/>
    </location>
</feature>